<name>A0ABV9DG83_9BACI</name>
<proteinExistence type="predicted"/>
<organism evidence="2 3">
    <name type="scientific">Virgibacillus kekensis</name>
    <dbReference type="NCBI Taxonomy" id="202261"/>
    <lineage>
        <taxon>Bacteria</taxon>
        <taxon>Bacillati</taxon>
        <taxon>Bacillota</taxon>
        <taxon>Bacilli</taxon>
        <taxon>Bacillales</taxon>
        <taxon>Bacillaceae</taxon>
        <taxon>Virgibacillus</taxon>
    </lineage>
</organism>
<dbReference type="Gene3D" id="3.20.20.140">
    <property type="entry name" value="Metal-dependent hydrolases"/>
    <property type="match status" value="1"/>
</dbReference>
<dbReference type="Gene3D" id="2.30.40.10">
    <property type="entry name" value="Urease, subunit C, domain 1"/>
    <property type="match status" value="1"/>
</dbReference>
<gene>
    <name evidence="2" type="ORF">ACFO3D_06200</name>
</gene>
<dbReference type="RefSeq" id="WP_390293884.1">
    <property type="nucleotide sequence ID" value="NZ_JBHSFU010000004.1"/>
</dbReference>
<dbReference type="InterPro" id="IPR011059">
    <property type="entry name" value="Metal-dep_hydrolase_composite"/>
</dbReference>
<dbReference type="InterPro" id="IPR032466">
    <property type="entry name" value="Metal_Hydrolase"/>
</dbReference>
<evidence type="ECO:0000313" key="3">
    <source>
        <dbReference type="Proteomes" id="UP001595989"/>
    </source>
</evidence>
<dbReference type="InterPro" id="IPR013108">
    <property type="entry name" value="Amidohydro_3"/>
</dbReference>
<accession>A0ABV9DG83</accession>
<evidence type="ECO:0000313" key="2">
    <source>
        <dbReference type="EMBL" id="MFC4557800.1"/>
    </source>
</evidence>
<dbReference type="PANTHER" id="PTHR22642">
    <property type="entry name" value="IMIDAZOLONEPROPIONASE"/>
    <property type="match status" value="1"/>
</dbReference>
<dbReference type="EMBL" id="JBHSFU010000004">
    <property type="protein sequence ID" value="MFC4557800.1"/>
    <property type="molecule type" value="Genomic_DNA"/>
</dbReference>
<sequence>MVEVADLIFINGNVITMDETVPRAEAIAVRDGRVIFTGDSEGALALKGDATEVVDLEGKTTMPGFIESHIHPTLYGLNLLELDCRPANMESITDILEAVSEASEKAEEGEWIQGWGWDDSKLLERRNLTRWDLDKAAPDHPVILKRTCGHMAVVNSKALEVSGITESTESPKGGHLERDKETGKLTGLLQEKAQGMAAVPEYGFDDMVEGMKLAQKDFAKWGITTVHDMSNQKHDLQVYQYMLENNELNVRVRPWMWAIDQNGWTGSLDEVLKVGLRSGFGNDMIRIQGTKFMLDGSVGGRTAAVAEPYEGGDKDSTGILYNTVEEIAPLMKKSLEDGLRVAIHGIGERAIEVAVKSFELANETLDITKMRNRIEHVGLPTDDHLERMKKLELIAASSIGFLYHIGDSYLKNLGPERIKRAYPHKSFKEYGIKAPGNSDLPVTNGNPWTGIYTAVTRKTISGQVLDEVQNISVEDALKAYTNDAAYSSFEEDSIGVLKPDAKADIIVVSGDPFEVDVEELKDIKVEQTFINGKQVFSKSKIPEMTKG</sequence>
<dbReference type="CDD" id="cd01300">
    <property type="entry name" value="YtcJ_like"/>
    <property type="match status" value="1"/>
</dbReference>
<comment type="caution">
    <text evidence="2">The sequence shown here is derived from an EMBL/GenBank/DDBJ whole genome shotgun (WGS) entry which is preliminary data.</text>
</comment>
<dbReference type="Proteomes" id="UP001595989">
    <property type="component" value="Unassembled WGS sequence"/>
</dbReference>
<evidence type="ECO:0000259" key="1">
    <source>
        <dbReference type="Pfam" id="PF07969"/>
    </source>
</evidence>
<dbReference type="PANTHER" id="PTHR22642:SF2">
    <property type="entry name" value="PROTEIN LONG AFTER FAR-RED 3"/>
    <property type="match status" value="1"/>
</dbReference>
<reference evidence="3" key="1">
    <citation type="journal article" date="2019" name="Int. J. Syst. Evol. Microbiol.">
        <title>The Global Catalogue of Microorganisms (GCM) 10K type strain sequencing project: providing services to taxonomists for standard genome sequencing and annotation.</title>
        <authorList>
            <consortium name="The Broad Institute Genomics Platform"/>
            <consortium name="The Broad Institute Genome Sequencing Center for Infectious Disease"/>
            <person name="Wu L."/>
            <person name="Ma J."/>
        </authorList>
    </citation>
    <scope>NUCLEOTIDE SEQUENCE [LARGE SCALE GENOMIC DNA]</scope>
    <source>
        <strain evidence="3">CGMCC 4.7426</strain>
    </source>
</reference>
<protein>
    <submittedName>
        <fullName evidence="2">Amidohydrolase</fullName>
        <ecNumber evidence="2">3.5.-.-</ecNumber>
    </submittedName>
</protein>
<dbReference type="SUPFAM" id="SSF51338">
    <property type="entry name" value="Composite domain of metallo-dependent hydrolases"/>
    <property type="match status" value="1"/>
</dbReference>
<dbReference type="Pfam" id="PF07969">
    <property type="entry name" value="Amidohydro_3"/>
    <property type="match status" value="1"/>
</dbReference>
<dbReference type="GO" id="GO:0016787">
    <property type="term" value="F:hydrolase activity"/>
    <property type="evidence" value="ECO:0007669"/>
    <property type="project" value="UniProtKB-KW"/>
</dbReference>
<keyword evidence="3" id="KW-1185">Reference proteome</keyword>
<dbReference type="SUPFAM" id="SSF51556">
    <property type="entry name" value="Metallo-dependent hydrolases"/>
    <property type="match status" value="1"/>
</dbReference>
<dbReference type="EC" id="3.5.-.-" evidence="2"/>
<dbReference type="Gene3D" id="3.10.310.70">
    <property type="match status" value="1"/>
</dbReference>
<keyword evidence="2" id="KW-0378">Hydrolase</keyword>
<feature type="domain" description="Amidohydrolase 3" evidence="1">
    <location>
        <begin position="52"/>
        <end position="536"/>
    </location>
</feature>
<dbReference type="InterPro" id="IPR033932">
    <property type="entry name" value="YtcJ-like"/>
</dbReference>